<evidence type="ECO:0000259" key="2">
    <source>
        <dbReference type="Pfam" id="PF01593"/>
    </source>
</evidence>
<evidence type="ECO:0000313" key="3">
    <source>
        <dbReference type="EMBL" id="KIZ02715.1"/>
    </source>
</evidence>
<dbReference type="STRING" id="145388.A0A0D2MI67"/>
<dbReference type="SUPFAM" id="SSF51905">
    <property type="entry name" value="FAD/NAD(P)-binding domain"/>
    <property type="match status" value="1"/>
</dbReference>
<dbReference type="GO" id="GO:0016491">
    <property type="term" value="F:oxidoreductase activity"/>
    <property type="evidence" value="ECO:0007669"/>
    <property type="project" value="InterPro"/>
</dbReference>
<dbReference type="Gene3D" id="3.50.50.60">
    <property type="entry name" value="FAD/NAD(P)-binding domain"/>
    <property type="match status" value="1"/>
</dbReference>
<feature type="domain" description="Amine oxidase" evidence="2">
    <location>
        <begin position="12"/>
        <end position="306"/>
    </location>
</feature>
<name>A0A0D2MI67_9CHLO</name>
<evidence type="ECO:0000313" key="4">
    <source>
        <dbReference type="Proteomes" id="UP000054498"/>
    </source>
</evidence>
<proteinExistence type="inferred from homology"/>
<accession>A0A0D2MI67</accession>
<dbReference type="AlphaFoldDB" id="A0A0D2MI67"/>
<dbReference type="InterPro" id="IPR050281">
    <property type="entry name" value="Flavin_monoamine_oxidase"/>
</dbReference>
<dbReference type="PANTHER" id="PTHR10742:SF410">
    <property type="entry name" value="LYSINE-SPECIFIC HISTONE DEMETHYLASE 2"/>
    <property type="match status" value="1"/>
</dbReference>
<dbReference type="RefSeq" id="XP_013901734.1">
    <property type="nucleotide sequence ID" value="XM_014046280.1"/>
</dbReference>
<comment type="similarity">
    <text evidence="1">Belongs to the flavin monoamine oxidase family.</text>
</comment>
<sequence length="311" mass="32504">MQVESNIVQDYAADPAKLSLNWFDDDDEMAGGDSIVAQGYSAVVDYLVGVVKSKGGKIALGAPVTAITYNSGGVTLTLARPRTATFLALLAPQIGAEVTAGGTEYAAPFAIVTLPLGVLKAKTVKFTPKLPGAKANAIAKLGMGTLNKVVLQFPPASSWPDGNWFERMPLQSDKGRWREFFSLRTITRAAGAEQPIIVAFNAGSPAEYPASTSDAALVTAAVNTLRAMFGAANIPEPVQTWVTRWHSDPYSFGSYSSVQPGAKGRERADLAATTAGRLFWAGEATHQRVPATVQGAWLSGAAAAAAAAAAF</sequence>
<dbReference type="PANTHER" id="PTHR10742">
    <property type="entry name" value="FLAVIN MONOAMINE OXIDASE"/>
    <property type="match status" value="1"/>
</dbReference>
<reference evidence="3 4" key="1">
    <citation type="journal article" date="2013" name="BMC Genomics">
        <title>Reconstruction of the lipid metabolism for the microalga Monoraphidium neglectum from its genome sequence reveals characteristics suitable for biofuel production.</title>
        <authorList>
            <person name="Bogen C."/>
            <person name="Al-Dilaimi A."/>
            <person name="Albersmeier A."/>
            <person name="Wichmann J."/>
            <person name="Grundmann M."/>
            <person name="Rupp O."/>
            <person name="Lauersen K.J."/>
            <person name="Blifernez-Klassen O."/>
            <person name="Kalinowski J."/>
            <person name="Goesmann A."/>
            <person name="Mussgnug J.H."/>
            <person name="Kruse O."/>
        </authorList>
    </citation>
    <scope>NUCLEOTIDE SEQUENCE [LARGE SCALE GENOMIC DNA]</scope>
    <source>
        <strain evidence="3 4">SAG 48.87</strain>
    </source>
</reference>
<keyword evidence="4" id="KW-1185">Reference proteome</keyword>
<dbReference type="OrthoDB" id="5046242at2759"/>
<dbReference type="KEGG" id="mng:MNEG_5246"/>
<protein>
    <recommendedName>
        <fullName evidence="2">Amine oxidase domain-containing protein</fullName>
    </recommendedName>
</protein>
<dbReference type="Gene3D" id="3.90.660.10">
    <property type="match status" value="1"/>
</dbReference>
<dbReference type="Proteomes" id="UP000054498">
    <property type="component" value="Unassembled WGS sequence"/>
</dbReference>
<organism evidence="3 4">
    <name type="scientific">Monoraphidium neglectum</name>
    <dbReference type="NCBI Taxonomy" id="145388"/>
    <lineage>
        <taxon>Eukaryota</taxon>
        <taxon>Viridiplantae</taxon>
        <taxon>Chlorophyta</taxon>
        <taxon>core chlorophytes</taxon>
        <taxon>Chlorophyceae</taxon>
        <taxon>CS clade</taxon>
        <taxon>Sphaeropleales</taxon>
        <taxon>Selenastraceae</taxon>
        <taxon>Monoraphidium</taxon>
    </lineage>
</organism>
<dbReference type="Pfam" id="PF01593">
    <property type="entry name" value="Amino_oxidase"/>
    <property type="match status" value="1"/>
</dbReference>
<dbReference type="GeneID" id="25738123"/>
<dbReference type="SUPFAM" id="SSF54373">
    <property type="entry name" value="FAD-linked reductases, C-terminal domain"/>
    <property type="match status" value="1"/>
</dbReference>
<gene>
    <name evidence="3" type="ORF">MNEG_5246</name>
</gene>
<evidence type="ECO:0000256" key="1">
    <source>
        <dbReference type="ARBA" id="ARBA00005995"/>
    </source>
</evidence>
<dbReference type="InterPro" id="IPR002937">
    <property type="entry name" value="Amino_oxidase"/>
</dbReference>
<dbReference type="InterPro" id="IPR036188">
    <property type="entry name" value="FAD/NAD-bd_sf"/>
</dbReference>
<dbReference type="EMBL" id="KK100991">
    <property type="protein sequence ID" value="KIZ02715.1"/>
    <property type="molecule type" value="Genomic_DNA"/>
</dbReference>